<proteinExistence type="inferred from homology"/>
<sequence>MDHGYLCPIKYTKHRRVTKKFTKSVSSDDRKTRVVRISMTDNDATDSSSDEEEGGLFGRQRVKHYINEISIEPSSSASASASATAISGNRKRTAADVPSSRRPSKVSTTAAAASTNVRKFRGVRQRPWGKWAAEIRDPARRVRLWLGTYETAEEAARVYDKAAITLRGPDALTNFSTPPPEVVSEVEKPEIKVSVSGYESGDSSHCNNLSSPTSVLHFRPQLSSSSDEPEPEPECQIDTKPGQKNTVATVTAPAPECQVDTSNSSSSSSEDSSAADYLPLDIPFLDEFFNSIPTPGLSFLDQSDPIFNDNSLWSDFLDPVPEGFSCSSPPPPSSLCQVDDYFQEIGDLFFSDPIVGL</sequence>
<dbReference type="SUPFAM" id="SSF54171">
    <property type="entry name" value="DNA-binding domain"/>
    <property type="match status" value="1"/>
</dbReference>
<evidence type="ECO:0000256" key="8">
    <source>
        <dbReference type="ARBA" id="ARBA00024343"/>
    </source>
</evidence>
<dbReference type="GO" id="GO:0009873">
    <property type="term" value="P:ethylene-activated signaling pathway"/>
    <property type="evidence" value="ECO:0007669"/>
    <property type="project" value="UniProtKB-KW"/>
</dbReference>
<evidence type="ECO:0000313" key="11">
    <source>
        <dbReference type="EMBL" id="KAK3219661.1"/>
    </source>
</evidence>
<evidence type="ECO:0000256" key="2">
    <source>
        <dbReference type="ARBA" id="ARBA00022745"/>
    </source>
</evidence>
<dbReference type="InterPro" id="IPR050913">
    <property type="entry name" value="AP2/ERF_ERF"/>
</dbReference>
<keyword evidence="6" id="KW-0804">Transcription</keyword>
<dbReference type="InterPro" id="IPR016177">
    <property type="entry name" value="DNA-bd_dom_sf"/>
</dbReference>
<comment type="caution">
    <text evidence="11">The sequence shown here is derived from an EMBL/GenBank/DDBJ whole genome shotgun (WGS) entry which is preliminary data.</text>
</comment>
<keyword evidence="12" id="KW-1185">Reference proteome</keyword>
<evidence type="ECO:0000256" key="1">
    <source>
        <dbReference type="ARBA" id="ARBA00004123"/>
    </source>
</evidence>
<evidence type="ECO:0000256" key="5">
    <source>
        <dbReference type="ARBA" id="ARBA00023159"/>
    </source>
</evidence>
<dbReference type="PANTHER" id="PTHR31194:SF202">
    <property type="entry name" value="ETHYLENE-RESPONSIVE TRANSCRIPTION FACTOR ERF070"/>
    <property type="match status" value="1"/>
</dbReference>
<dbReference type="PROSITE" id="PS51032">
    <property type="entry name" value="AP2_ERF"/>
    <property type="match status" value="1"/>
</dbReference>
<evidence type="ECO:0000256" key="3">
    <source>
        <dbReference type="ARBA" id="ARBA00023015"/>
    </source>
</evidence>
<feature type="region of interest" description="Disordered" evidence="9">
    <location>
        <begin position="219"/>
        <end position="274"/>
    </location>
</feature>
<gene>
    <name evidence="11" type="ORF">Dsin_013631</name>
</gene>
<protein>
    <recommendedName>
        <fullName evidence="10">AP2/ERF domain-containing protein</fullName>
    </recommendedName>
</protein>
<dbReference type="AlphaFoldDB" id="A0AAE0AKH7"/>
<dbReference type="InterPro" id="IPR001471">
    <property type="entry name" value="AP2/ERF_dom"/>
</dbReference>
<evidence type="ECO:0000259" key="10">
    <source>
        <dbReference type="PROSITE" id="PS51032"/>
    </source>
</evidence>
<evidence type="ECO:0000313" key="12">
    <source>
        <dbReference type="Proteomes" id="UP001281410"/>
    </source>
</evidence>
<dbReference type="SMART" id="SM00380">
    <property type="entry name" value="AP2"/>
    <property type="match status" value="1"/>
</dbReference>
<dbReference type="Gene3D" id="3.30.730.10">
    <property type="entry name" value="AP2/ERF domain"/>
    <property type="match status" value="1"/>
</dbReference>
<evidence type="ECO:0000256" key="4">
    <source>
        <dbReference type="ARBA" id="ARBA00023125"/>
    </source>
</evidence>
<name>A0AAE0AKH7_9ROSI</name>
<comment type="similarity">
    <text evidence="8">Belongs to the AP2/ERF transcription factor family. ERF subfamily.</text>
</comment>
<dbReference type="CDD" id="cd00018">
    <property type="entry name" value="AP2"/>
    <property type="match status" value="1"/>
</dbReference>
<reference evidence="11" key="1">
    <citation type="journal article" date="2023" name="Plant J.">
        <title>Genome sequences and population genomics provide insights into the demographic history, inbreeding, and mutation load of two 'living fossil' tree species of Dipteronia.</title>
        <authorList>
            <person name="Feng Y."/>
            <person name="Comes H.P."/>
            <person name="Chen J."/>
            <person name="Zhu S."/>
            <person name="Lu R."/>
            <person name="Zhang X."/>
            <person name="Li P."/>
            <person name="Qiu J."/>
            <person name="Olsen K.M."/>
            <person name="Qiu Y."/>
        </authorList>
    </citation>
    <scope>NUCLEOTIDE SEQUENCE</scope>
    <source>
        <strain evidence="11">NBL</strain>
    </source>
</reference>
<keyword evidence="3" id="KW-0805">Transcription regulation</keyword>
<dbReference type="PANTHER" id="PTHR31194">
    <property type="entry name" value="SHN SHINE , DNA BINDING / TRANSCRIPTION FACTOR"/>
    <property type="match status" value="1"/>
</dbReference>
<keyword evidence="5" id="KW-0010">Activator</keyword>
<keyword evidence="2" id="KW-0936">Ethylene signaling pathway</keyword>
<evidence type="ECO:0000256" key="9">
    <source>
        <dbReference type="SAM" id="MobiDB-lite"/>
    </source>
</evidence>
<dbReference type="GO" id="GO:0003700">
    <property type="term" value="F:DNA-binding transcription factor activity"/>
    <property type="evidence" value="ECO:0007669"/>
    <property type="project" value="InterPro"/>
</dbReference>
<dbReference type="GO" id="GO:0005634">
    <property type="term" value="C:nucleus"/>
    <property type="evidence" value="ECO:0007669"/>
    <property type="project" value="UniProtKB-SubCell"/>
</dbReference>
<feature type="compositionally biased region" description="Low complexity" evidence="9">
    <location>
        <begin position="77"/>
        <end position="87"/>
    </location>
</feature>
<dbReference type="PRINTS" id="PR00367">
    <property type="entry name" value="ETHRSPELEMNT"/>
</dbReference>
<keyword evidence="7" id="KW-0539">Nucleus</keyword>
<feature type="domain" description="AP2/ERF" evidence="10">
    <location>
        <begin position="119"/>
        <end position="176"/>
    </location>
</feature>
<keyword evidence="4" id="KW-0238">DNA-binding</keyword>
<comment type="subcellular location">
    <subcellularLocation>
        <location evidence="1">Nucleus</location>
    </subcellularLocation>
</comment>
<accession>A0AAE0AKH7</accession>
<organism evidence="11 12">
    <name type="scientific">Dipteronia sinensis</name>
    <dbReference type="NCBI Taxonomy" id="43782"/>
    <lineage>
        <taxon>Eukaryota</taxon>
        <taxon>Viridiplantae</taxon>
        <taxon>Streptophyta</taxon>
        <taxon>Embryophyta</taxon>
        <taxon>Tracheophyta</taxon>
        <taxon>Spermatophyta</taxon>
        <taxon>Magnoliopsida</taxon>
        <taxon>eudicotyledons</taxon>
        <taxon>Gunneridae</taxon>
        <taxon>Pentapetalae</taxon>
        <taxon>rosids</taxon>
        <taxon>malvids</taxon>
        <taxon>Sapindales</taxon>
        <taxon>Sapindaceae</taxon>
        <taxon>Hippocastanoideae</taxon>
        <taxon>Acereae</taxon>
        <taxon>Dipteronia</taxon>
    </lineage>
</organism>
<feature type="compositionally biased region" description="Low complexity" evidence="9">
    <location>
        <begin position="262"/>
        <end position="272"/>
    </location>
</feature>
<dbReference type="InterPro" id="IPR036955">
    <property type="entry name" value="AP2/ERF_dom_sf"/>
</dbReference>
<feature type="region of interest" description="Disordered" evidence="9">
    <location>
        <begin position="77"/>
        <end position="113"/>
    </location>
</feature>
<evidence type="ECO:0000256" key="7">
    <source>
        <dbReference type="ARBA" id="ARBA00023242"/>
    </source>
</evidence>
<evidence type="ECO:0000256" key="6">
    <source>
        <dbReference type="ARBA" id="ARBA00023163"/>
    </source>
</evidence>
<dbReference type="Proteomes" id="UP001281410">
    <property type="component" value="Unassembled WGS sequence"/>
</dbReference>
<dbReference type="GO" id="GO:0003677">
    <property type="term" value="F:DNA binding"/>
    <property type="evidence" value="ECO:0007669"/>
    <property type="project" value="UniProtKB-KW"/>
</dbReference>
<dbReference type="EMBL" id="JANJYJ010000004">
    <property type="protein sequence ID" value="KAK3219661.1"/>
    <property type="molecule type" value="Genomic_DNA"/>
</dbReference>
<feature type="region of interest" description="Disordered" evidence="9">
    <location>
        <begin position="20"/>
        <end position="57"/>
    </location>
</feature>
<dbReference type="FunFam" id="3.30.730.10:FF:000001">
    <property type="entry name" value="Ethylene-responsive transcription factor 2"/>
    <property type="match status" value="1"/>
</dbReference>
<dbReference type="Pfam" id="PF00847">
    <property type="entry name" value="AP2"/>
    <property type="match status" value="1"/>
</dbReference>